<reference evidence="1 2" key="1">
    <citation type="submission" date="2019-09" db="EMBL/GenBank/DDBJ databases">
        <authorList>
            <person name="Duangmal K."/>
            <person name="Teo W.F.A."/>
            <person name="Lipun K."/>
        </authorList>
    </citation>
    <scope>NUCLEOTIDE SEQUENCE [LARGE SCALE GENOMIC DNA]</scope>
    <source>
        <strain evidence="1 2">K1PN6</strain>
    </source>
</reference>
<evidence type="ECO:0000313" key="2">
    <source>
        <dbReference type="Proteomes" id="UP000373149"/>
    </source>
</evidence>
<dbReference type="Proteomes" id="UP000373149">
    <property type="component" value="Unassembled WGS sequence"/>
</dbReference>
<name>A0A5N8WLZ2_9ACTN</name>
<dbReference type="RefSeq" id="WP_194236004.1">
    <property type="nucleotide sequence ID" value="NZ_VMNX01000010.1"/>
</dbReference>
<dbReference type="EMBL" id="VMNX01000010">
    <property type="protein sequence ID" value="MPY48172.1"/>
    <property type="molecule type" value="Genomic_DNA"/>
</dbReference>
<proteinExistence type="predicted"/>
<dbReference type="AlphaFoldDB" id="A0A5N8WLZ2"/>
<keyword evidence="2" id="KW-1185">Reference proteome</keyword>
<gene>
    <name evidence="1" type="ORF">FPZ41_06105</name>
</gene>
<accession>A0A5N8WLZ2</accession>
<organism evidence="1 2">
    <name type="scientific">Streptomyces acidicola</name>
    <dbReference type="NCBI Taxonomy" id="2596892"/>
    <lineage>
        <taxon>Bacteria</taxon>
        <taxon>Bacillati</taxon>
        <taxon>Actinomycetota</taxon>
        <taxon>Actinomycetes</taxon>
        <taxon>Kitasatosporales</taxon>
        <taxon>Streptomycetaceae</taxon>
        <taxon>Streptomyces</taxon>
    </lineage>
</organism>
<protein>
    <submittedName>
        <fullName evidence="1">Uncharacterized protein</fullName>
    </submittedName>
</protein>
<comment type="caution">
    <text evidence="1">The sequence shown here is derived from an EMBL/GenBank/DDBJ whole genome shotgun (WGS) entry which is preliminary data.</text>
</comment>
<sequence length="201" mass="22063">METTGDFFERIVDVEVTGEEAGPLAERMVDWMVTEGLITRELSNDGVYSLTVDEGHVPGPNWARAVADSSDPAWLPGPVAVIVGRDYHVGGQGADEAEYAVCPRCETKIVIINYPEEFEADEEVWQPFEDGIATWKETGEGSSPCSACGASVPVTEWQWESNFAVGALAFDFWDWPPLSASFCETFSQQLGHRTVEHTGKV</sequence>
<evidence type="ECO:0000313" key="1">
    <source>
        <dbReference type="EMBL" id="MPY48172.1"/>
    </source>
</evidence>